<name>A0A2I0UCQ8_LIMLA</name>
<evidence type="ECO:0000313" key="1">
    <source>
        <dbReference type="EMBL" id="PKU43773.1"/>
    </source>
</evidence>
<proteinExistence type="predicted"/>
<reference evidence="2" key="2">
    <citation type="submission" date="2017-12" db="EMBL/GenBank/DDBJ databases">
        <title>Genome sequence of the Bar-tailed Godwit (Limosa lapponica baueri).</title>
        <authorList>
            <person name="Lima N.C.B."/>
            <person name="Parody-Merino A.M."/>
            <person name="Battley P.F."/>
            <person name="Fidler A.E."/>
            <person name="Prosdocimi F."/>
        </authorList>
    </citation>
    <scope>NUCLEOTIDE SEQUENCE [LARGE SCALE GENOMIC DNA]</scope>
</reference>
<protein>
    <submittedName>
        <fullName evidence="1">Uncharacterized protein</fullName>
    </submittedName>
</protein>
<gene>
    <name evidence="1" type="ORF">llap_5933</name>
</gene>
<evidence type="ECO:0000313" key="2">
    <source>
        <dbReference type="Proteomes" id="UP000233556"/>
    </source>
</evidence>
<keyword evidence="2" id="KW-1185">Reference proteome</keyword>
<accession>A0A2I0UCQ8</accession>
<dbReference type="Proteomes" id="UP000233556">
    <property type="component" value="Unassembled WGS sequence"/>
</dbReference>
<reference evidence="2" key="1">
    <citation type="submission" date="2017-11" db="EMBL/GenBank/DDBJ databases">
        <authorList>
            <person name="Lima N.C."/>
            <person name="Parody-Merino A.M."/>
            <person name="Battley P.F."/>
            <person name="Fidler A.E."/>
            <person name="Prosdocimi F."/>
        </authorList>
    </citation>
    <scope>NUCLEOTIDE SEQUENCE [LARGE SCALE GENOMIC DNA]</scope>
</reference>
<sequence length="210" mass="23694">MRKPHDPRLIGTSVEHIENKRRQIPFTDDGIVEKRKQQEVQEPVAHFSIFYQSTSEAEDYKLSPREIPLPVCLALLIASTSTISRVIYPAMANVEMKLLFSCPSSHEMEAGKKEEFVNSVIPCHTTELCCIANKKEYFLDLCGIPTLGPHLMRSNLWEMIPPAHGSPCHSELRLPTAPSQMEFDGKESSVSAGAREELRRKGRKYCLRGA</sequence>
<dbReference type="EMBL" id="KZ505872">
    <property type="protein sequence ID" value="PKU43773.1"/>
    <property type="molecule type" value="Genomic_DNA"/>
</dbReference>
<dbReference type="AlphaFoldDB" id="A0A2I0UCQ8"/>
<organism evidence="1 2">
    <name type="scientific">Limosa lapponica baueri</name>
    <dbReference type="NCBI Taxonomy" id="1758121"/>
    <lineage>
        <taxon>Eukaryota</taxon>
        <taxon>Metazoa</taxon>
        <taxon>Chordata</taxon>
        <taxon>Craniata</taxon>
        <taxon>Vertebrata</taxon>
        <taxon>Euteleostomi</taxon>
        <taxon>Archelosauria</taxon>
        <taxon>Archosauria</taxon>
        <taxon>Dinosauria</taxon>
        <taxon>Saurischia</taxon>
        <taxon>Theropoda</taxon>
        <taxon>Coelurosauria</taxon>
        <taxon>Aves</taxon>
        <taxon>Neognathae</taxon>
        <taxon>Neoaves</taxon>
        <taxon>Charadriiformes</taxon>
        <taxon>Scolopacidae</taxon>
        <taxon>Limosa</taxon>
    </lineage>
</organism>